<keyword evidence="3" id="KW-1185">Reference proteome</keyword>
<keyword evidence="1" id="KW-1133">Transmembrane helix</keyword>
<proteinExistence type="predicted"/>
<keyword evidence="1" id="KW-0812">Transmembrane</keyword>
<dbReference type="RefSeq" id="XP_031580423.1">
    <property type="nucleotide sequence ID" value="XM_031725344.1"/>
</dbReference>
<reference evidence="3" key="1">
    <citation type="journal article" date="2015" name="PLoS Genet.">
        <title>The dynamic genome and transcriptome of the human fungal pathogen Blastomyces and close relative Emmonsia.</title>
        <authorList>
            <person name="Munoz J.F."/>
            <person name="Gauthier G.M."/>
            <person name="Desjardins C.A."/>
            <person name="Gallo J.E."/>
            <person name="Holder J."/>
            <person name="Sullivan T.D."/>
            <person name="Marty A.J."/>
            <person name="Carmen J.C."/>
            <person name="Chen Z."/>
            <person name="Ding L."/>
            <person name="Gujja S."/>
            <person name="Magrini V."/>
            <person name="Misas E."/>
            <person name="Mitreva M."/>
            <person name="Priest M."/>
            <person name="Saif S."/>
            <person name="Whiston E.A."/>
            <person name="Young S."/>
            <person name="Zeng Q."/>
            <person name="Goldman W.E."/>
            <person name="Mardis E.R."/>
            <person name="Taylor J.W."/>
            <person name="McEwen J.G."/>
            <person name="Clay O.K."/>
            <person name="Klein B.S."/>
            <person name="Cuomo C.A."/>
        </authorList>
    </citation>
    <scope>NUCLEOTIDE SEQUENCE [LARGE SCALE GENOMIC DNA]</scope>
    <source>
        <strain evidence="3">SLH14081</strain>
    </source>
</reference>
<dbReference type="AlphaFoldDB" id="A0A179V1Q0"/>
<dbReference type="GeneID" id="42529298"/>
<organism evidence="2 3">
    <name type="scientific">Blastomyces gilchristii (strain SLH14081)</name>
    <name type="common">Blastomyces dermatitidis</name>
    <dbReference type="NCBI Taxonomy" id="559298"/>
    <lineage>
        <taxon>Eukaryota</taxon>
        <taxon>Fungi</taxon>
        <taxon>Dikarya</taxon>
        <taxon>Ascomycota</taxon>
        <taxon>Pezizomycotina</taxon>
        <taxon>Eurotiomycetes</taxon>
        <taxon>Eurotiomycetidae</taxon>
        <taxon>Onygenales</taxon>
        <taxon>Ajellomycetaceae</taxon>
        <taxon>Blastomyces</taxon>
    </lineage>
</organism>
<protein>
    <submittedName>
        <fullName evidence="2">Uncharacterized protein</fullName>
    </submittedName>
</protein>
<dbReference type="EMBL" id="GG657468">
    <property type="protein sequence ID" value="OAT12522.1"/>
    <property type="molecule type" value="Genomic_DNA"/>
</dbReference>
<dbReference type="Proteomes" id="UP000002038">
    <property type="component" value="Unassembled WGS sequence"/>
</dbReference>
<feature type="transmembrane region" description="Helical" evidence="1">
    <location>
        <begin position="6"/>
        <end position="25"/>
    </location>
</feature>
<evidence type="ECO:0000256" key="1">
    <source>
        <dbReference type="SAM" id="Phobius"/>
    </source>
</evidence>
<dbReference type="VEuPathDB" id="FungiDB:BDBG_17684"/>
<evidence type="ECO:0000313" key="3">
    <source>
        <dbReference type="Proteomes" id="UP000002038"/>
    </source>
</evidence>
<keyword evidence="1" id="KW-0472">Membrane</keyword>
<gene>
    <name evidence="2" type="ORF">BDBG_17684</name>
</gene>
<dbReference type="KEGG" id="bgh:BDBG_17684"/>
<accession>A0A179V1Q0</accession>
<name>A0A179V1Q0_BLAGS</name>
<evidence type="ECO:0000313" key="2">
    <source>
        <dbReference type="EMBL" id="OAT12522.1"/>
    </source>
</evidence>
<sequence>MNPEWLLQGCVGLGIPMLMSWRWLADLDMDMDMDMDMDKQGRVSVSTPAAAVGCFIYPAAVQLSSSSAQLRSQPTNQTVSMSIRPAAV</sequence>